<dbReference type="AlphaFoldDB" id="A0A1Y2HZ04"/>
<comment type="caution">
    <text evidence="1">The sequence shown here is derived from an EMBL/GenBank/DDBJ whole genome shotgun (WGS) entry which is preliminary data.</text>
</comment>
<name>A0A1Y2HZ04_9FUNG</name>
<keyword evidence="2" id="KW-1185">Reference proteome</keyword>
<dbReference type="EMBL" id="MCFL01000009">
    <property type="protein sequence ID" value="ORZ38392.1"/>
    <property type="molecule type" value="Genomic_DNA"/>
</dbReference>
<accession>A0A1Y2HZ04</accession>
<protein>
    <recommendedName>
        <fullName evidence="3">Ankyrin repeat-containing domain protein</fullName>
    </recommendedName>
</protein>
<dbReference type="PANTHER" id="PTHR46586:SF3">
    <property type="entry name" value="ANKYRIN REPEAT-CONTAINING PROTEIN"/>
    <property type="match status" value="1"/>
</dbReference>
<sequence length="542" mass="60724">MNAAPCITPPNSLPIELAEVVVVLAMRTNTNANSPFRDPAPIVTYLNAFPDSPARDITRAAIMQMWWIDCDWASAHGHVFLLDLLLAMVEHRSLQYSKWALFAAIENCHLDVVEWWYAQARKYQAATKCPLHIESWMSIGMDKLKEHVLRAVQSGNPKAIGVVQWFIDQIWGWDMSGCGVVPERAAQLALFFPPAIQHGLWPILTTLFGDDQQAAVLLAAHYGARMALRCTFNETQGDEFCIGAVSSRSLVFARQVFSQFKILDAHVPIGDCAKAAFRSGHVEMMEWLMDEEGVVADMELLKEAVQAKHIHVVHWYMTRFGIGKEYVGTLLDWGAKYGLIELLELGYTIDPQCLVFSVQAPLLLQVATDQGHVHVLEWWQANNLPVVQGQLGPYDLDAACTHERSVKVLDWWVRKSGLTCYQYSERAVFNATSNNCVAVLEWWKSKSGLPVRVPIQDGFLLEAFSSDASTSQLGTWQKAPRVGATLRWWMQSGLLTKDDYPVEVVVDPNQVFLLDRFRKSGILVGAASVWALAHDACTMHAT</sequence>
<evidence type="ECO:0000313" key="2">
    <source>
        <dbReference type="Proteomes" id="UP000193411"/>
    </source>
</evidence>
<dbReference type="SUPFAM" id="SSF51445">
    <property type="entry name" value="(Trans)glycosidases"/>
    <property type="match status" value="1"/>
</dbReference>
<gene>
    <name evidence="1" type="ORF">BCR44DRAFT_1429160</name>
</gene>
<dbReference type="InterPro" id="IPR052050">
    <property type="entry name" value="SecEffector_AnkRepeat"/>
</dbReference>
<dbReference type="PANTHER" id="PTHR46586">
    <property type="entry name" value="ANKYRIN REPEAT-CONTAINING PROTEIN"/>
    <property type="match status" value="1"/>
</dbReference>
<evidence type="ECO:0000313" key="1">
    <source>
        <dbReference type="EMBL" id="ORZ38392.1"/>
    </source>
</evidence>
<proteinExistence type="predicted"/>
<organism evidence="1 2">
    <name type="scientific">Catenaria anguillulae PL171</name>
    <dbReference type="NCBI Taxonomy" id="765915"/>
    <lineage>
        <taxon>Eukaryota</taxon>
        <taxon>Fungi</taxon>
        <taxon>Fungi incertae sedis</taxon>
        <taxon>Blastocladiomycota</taxon>
        <taxon>Blastocladiomycetes</taxon>
        <taxon>Blastocladiales</taxon>
        <taxon>Catenariaceae</taxon>
        <taxon>Catenaria</taxon>
    </lineage>
</organism>
<evidence type="ECO:0008006" key="3">
    <source>
        <dbReference type="Google" id="ProtNLM"/>
    </source>
</evidence>
<dbReference type="Proteomes" id="UP000193411">
    <property type="component" value="Unassembled WGS sequence"/>
</dbReference>
<dbReference type="InterPro" id="IPR017853">
    <property type="entry name" value="GH"/>
</dbReference>
<reference evidence="1 2" key="1">
    <citation type="submission" date="2016-07" db="EMBL/GenBank/DDBJ databases">
        <title>Pervasive Adenine N6-methylation of Active Genes in Fungi.</title>
        <authorList>
            <consortium name="DOE Joint Genome Institute"/>
            <person name="Mondo S.J."/>
            <person name="Dannebaum R.O."/>
            <person name="Kuo R.C."/>
            <person name="Labutti K."/>
            <person name="Haridas S."/>
            <person name="Kuo A."/>
            <person name="Salamov A."/>
            <person name="Ahrendt S.R."/>
            <person name="Lipzen A."/>
            <person name="Sullivan W."/>
            <person name="Andreopoulos W.B."/>
            <person name="Clum A."/>
            <person name="Lindquist E."/>
            <person name="Daum C."/>
            <person name="Ramamoorthy G.K."/>
            <person name="Gryganskyi A."/>
            <person name="Culley D."/>
            <person name="Magnuson J.K."/>
            <person name="James T.Y."/>
            <person name="O'Malley M.A."/>
            <person name="Stajich J.E."/>
            <person name="Spatafora J.W."/>
            <person name="Visel A."/>
            <person name="Grigoriev I.V."/>
        </authorList>
    </citation>
    <scope>NUCLEOTIDE SEQUENCE [LARGE SCALE GENOMIC DNA]</scope>
    <source>
        <strain evidence="1 2">PL171</strain>
    </source>
</reference>